<feature type="transmembrane region" description="Helical" evidence="8">
    <location>
        <begin position="20"/>
        <end position="41"/>
    </location>
</feature>
<feature type="transmembrane region" description="Helical" evidence="8">
    <location>
        <begin position="258"/>
        <end position="281"/>
    </location>
</feature>
<keyword evidence="7 8" id="KW-0472">Membrane</keyword>
<keyword evidence="3" id="KW-0813">Transport</keyword>
<dbReference type="PANTHER" id="PTHR30472">
    <property type="entry name" value="FERRIC ENTEROBACTIN TRANSPORT SYSTEM PERMEASE PROTEIN"/>
    <property type="match status" value="1"/>
</dbReference>
<keyword evidence="10" id="KW-1185">Reference proteome</keyword>
<dbReference type="InterPro" id="IPR037294">
    <property type="entry name" value="ABC_BtuC-like"/>
</dbReference>
<keyword evidence="5 8" id="KW-0812">Transmembrane</keyword>
<reference evidence="9 10" key="1">
    <citation type="submission" date="2023-08" db="EMBL/GenBank/DDBJ databases">
        <title>Rhodoferax potami sp. nov. and Rhodoferax mekongensis sp. nov., isolated from the Mekong River in Thailand.</title>
        <authorList>
            <person name="Kitikhun S."/>
            <person name="Charoenyingcharoen P."/>
            <person name="Siriarchawattana P."/>
            <person name="Likhitrattanapisal S."/>
            <person name="Nilsakha T."/>
            <person name="Chanpet A."/>
            <person name="Rattanawaree P."/>
            <person name="Ingsriswang S."/>
        </authorList>
    </citation>
    <scope>NUCLEOTIDE SEQUENCE [LARGE SCALE GENOMIC DNA]</scope>
    <source>
        <strain evidence="9 10">TBRC 17307</strain>
    </source>
</reference>
<dbReference type="SUPFAM" id="SSF81345">
    <property type="entry name" value="ABC transporter involved in vitamin B12 uptake, BtuC"/>
    <property type="match status" value="1"/>
</dbReference>
<dbReference type="Pfam" id="PF01032">
    <property type="entry name" value="FecCD"/>
    <property type="match status" value="1"/>
</dbReference>
<feature type="transmembrane region" description="Helical" evidence="8">
    <location>
        <begin position="325"/>
        <end position="345"/>
    </location>
</feature>
<dbReference type="Proteomes" id="UP001302257">
    <property type="component" value="Chromosome"/>
</dbReference>
<dbReference type="InterPro" id="IPR000522">
    <property type="entry name" value="ABC_transptr_permease_BtuC"/>
</dbReference>
<protein>
    <submittedName>
        <fullName evidence="9">Iron ABC transporter permease</fullName>
    </submittedName>
</protein>
<evidence type="ECO:0000256" key="8">
    <source>
        <dbReference type="SAM" id="Phobius"/>
    </source>
</evidence>
<feature type="transmembrane region" description="Helical" evidence="8">
    <location>
        <begin position="168"/>
        <end position="188"/>
    </location>
</feature>
<dbReference type="CDD" id="cd06550">
    <property type="entry name" value="TM_ABC_iron-siderophores_like"/>
    <property type="match status" value="1"/>
</dbReference>
<evidence type="ECO:0000256" key="5">
    <source>
        <dbReference type="ARBA" id="ARBA00022692"/>
    </source>
</evidence>
<feature type="transmembrane region" description="Helical" evidence="8">
    <location>
        <begin position="208"/>
        <end position="228"/>
    </location>
</feature>
<feature type="transmembrane region" description="Helical" evidence="8">
    <location>
        <begin position="293"/>
        <end position="313"/>
    </location>
</feature>
<evidence type="ECO:0000256" key="2">
    <source>
        <dbReference type="ARBA" id="ARBA00007935"/>
    </source>
</evidence>
<evidence type="ECO:0000256" key="3">
    <source>
        <dbReference type="ARBA" id="ARBA00022448"/>
    </source>
</evidence>
<dbReference type="Gene3D" id="1.10.3470.10">
    <property type="entry name" value="ABC transporter involved in vitamin B12 uptake, BtuC"/>
    <property type="match status" value="1"/>
</dbReference>
<feature type="transmembrane region" description="Helical" evidence="8">
    <location>
        <begin position="109"/>
        <end position="129"/>
    </location>
</feature>
<feature type="transmembrane region" description="Helical" evidence="8">
    <location>
        <begin position="77"/>
        <end position="97"/>
    </location>
</feature>
<dbReference type="PANTHER" id="PTHR30472:SF67">
    <property type="entry name" value="PERMEASE OF ABC TRANSPORTER-RELATED"/>
    <property type="match status" value="1"/>
</dbReference>
<gene>
    <name evidence="9" type="ORF">RAN89_12850</name>
</gene>
<comment type="similarity">
    <text evidence="2">Belongs to the binding-protein-dependent transport system permease family. FecCD subfamily.</text>
</comment>
<keyword evidence="4" id="KW-1003">Cell membrane</keyword>
<dbReference type="EMBL" id="CP132507">
    <property type="protein sequence ID" value="WNO03800.1"/>
    <property type="molecule type" value="Genomic_DNA"/>
</dbReference>
<evidence type="ECO:0000256" key="1">
    <source>
        <dbReference type="ARBA" id="ARBA00004651"/>
    </source>
</evidence>
<evidence type="ECO:0000256" key="4">
    <source>
        <dbReference type="ARBA" id="ARBA00022475"/>
    </source>
</evidence>
<evidence type="ECO:0000313" key="10">
    <source>
        <dbReference type="Proteomes" id="UP001302257"/>
    </source>
</evidence>
<keyword evidence="6 8" id="KW-1133">Transmembrane helix</keyword>
<sequence length="351" mass="37029">MSLALPASTFRRLRGGSVPVWAALLLVLMGVVGMVSVVSGATPVSWSDVGHGLGLWLTGADDSRYRMVDRIVVDLRLPRMLLAMMVGGGLAVVGALLQTATRNDLSDPYLFGLSSGSAAGAVGVITFTGEVLGQWTLPLAAFVGGMASVLVVLLLLRRFRSHSPERMILAGLSVSFLFTAITYYFTFLGDQRAAQSVLFWTMGGLGSARWDSLWVPLAGLVVLAAFCWRQWGALDAMLAGENTAHSLGIDPQRLRVQLFVVCAFATACFVAVSGVIGFVGLMVPHLARAAAGALHRGMLVLSVLMGALLLLLSDVVSRTVLAPQELPVGIITASVGALFVMYTLLNQPDAA</sequence>
<evidence type="ECO:0000313" key="9">
    <source>
        <dbReference type="EMBL" id="WNO03800.1"/>
    </source>
</evidence>
<comment type="subcellular location">
    <subcellularLocation>
        <location evidence="1">Cell membrane</location>
        <topology evidence="1">Multi-pass membrane protein</topology>
    </subcellularLocation>
</comment>
<evidence type="ECO:0000256" key="7">
    <source>
        <dbReference type="ARBA" id="ARBA00023136"/>
    </source>
</evidence>
<feature type="transmembrane region" description="Helical" evidence="8">
    <location>
        <begin position="135"/>
        <end position="156"/>
    </location>
</feature>
<proteinExistence type="inferred from homology"/>
<name>A0ABZ0AWX1_9BURK</name>
<dbReference type="RefSeq" id="WP_313866684.1">
    <property type="nucleotide sequence ID" value="NZ_CP132507.1"/>
</dbReference>
<evidence type="ECO:0000256" key="6">
    <source>
        <dbReference type="ARBA" id="ARBA00022989"/>
    </source>
</evidence>
<organism evidence="9 10">
    <name type="scientific">Rhodoferax mekongensis</name>
    <dbReference type="NCBI Taxonomy" id="3068341"/>
    <lineage>
        <taxon>Bacteria</taxon>
        <taxon>Pseudomonadati</taxon>
        <taxon>Pseudomonadota</taxon>
        <taxon>Betaproteobacteria</taxon>
        <taxon>Burkholderiales</taxon>
        <taxon>Comamonadaceae</taxon>
        <taxon>Rhodoferax</taxon>
    </lineage>
</organism>
<accession>A0ABZ0AWX1</accession>